<dbReference type="EMBL" id="FNIJ01000016">
    <property type="protein sequence ID" value="SDO80516.1"/>
    <property type="molecule type" value="Genomic_DNA"/>
</dbReference>
<proteinExistence type="predicted"/>
<dbReference type="RefSeq" id="WP_084313590.1">
    <property type="nucleotide sequence ID" value="NZ_FNIJ01000016.1"/>
</dbReference>
<dbReference type="AlphaFoldDB" id="A0A1H0MJS7"/>
<dbReference type="InterPro" id="IPR032092">
    <property type="entry name" value="PilW"/>
</dbReference>
<organism evidence="2 3">
    <name type="scientific">Pseudomonas jinjuensis</name>
    <dbReference type="NCBI Taxonomy" id="198616"/>
    <lineage>
        <taxon>Bacteria</taxon>
        <taxon>Pseudomonadati</taxon>
        <taxon>Pseudomonadota</taxon>
        <taxon>Gammaproteobacteria</taxon>
        <taxon>Pseudomonadales</taxon>
        <taxon>Pseudomonadaceae</taxon>
        <taxon>Pseudomonas</taxon>
    </lineage>
</organism>
<dbReference type="GO" id="GO:0043683">
    <property type="term" value="P:type IV pilus assembly"/>
    <property type="evidence" value="ECO:0007669"/>
    <property type="project" value="InterPro"/>
</dbReference>
<keyword evidence="1" id="KW-1133">Transmembrane helix</keyword>
<dbReference type="Pfam" id="PF07963">
    <property type="entry name" value="N_methyl"/>
    <property type="match status" value="1"/>
</dbReference>
<gene>
    <name evidence="2" type="ORF">SAMN05216193_11628</name>
</gene>
<sequence length="379" mass="40527">MKRRQTGAPAGRQRGLSLIELMVASVISLLIMSAVLTLYLNLSRANDEMAKTNALIENGRFAIQVVQADLLHTGFWNGYIPQFDDLTASDIPSDVPDDIPAPCEVFSSWTAQDRTNLLGIPLQVYAGVPAGCGAIVTDRKEGTDVLVVRHADTCAAGAANCAADVSGPVYFQASFCDSETAEPYVLDTTGFTLQRRNCTTIAEKRRYVANLYYIRDYAVTPGDGIPTLMRSQFGTSAGATPENQQQPAVALIEGIEGFAVTLGIDDVSDSGAAVDYTAAVAWADESTRTSPTNRGDGTPDGAFVRCTEAVPCSMDQLMNAVAAKIDVLVRSRDATPGYSSSKTYSLGGVTYGPFTDSYKRHVFSTTVRLNNISGRRATP</sequence>
<keyword evidence="3" id="KW-1185">Reference proteome</keyword>
<accession>A0A1H0MJS7</accession>
<protein>
    <submittedName>
        <fullName evidence="2">Type IV pilus assembly protein PilW</fullName>
    </submittedName>
</protein>
<dbReference type="STRING" id="198616.SAMN05216193_11628"/>
<dbReference type="InterPro" id="IPR012902">
    <property type="entry name" value="N_methyl_site"/>
</dbReference>
<dbReference type="PROSITE" id="PS00409">
    <property type="entry name" value="PROKAR_NTER_METHYL"/>
    <property type="match status" value="1"/>
</dbReference>
<evidence type="ECO:0000313" key="2">
    <source>
        <dbReference type="EMBL" id="SDO80516.1"/>
    </source>
</evidence>
<evidence type="ECO:0000313" key="3">
    <source>
        <dbReference type="Proteomes" id="UP000242957"/>
    </source>
</evidence>
<dbReference type="Pfam" id="PF16074">
    <property type="entry name" value="PilW"/>
    <property type="match status" value="1"/>
</dbReference>
<dbReference type="NCBIfam" id="TIGR02532">
    <property type="entry name" value="IV_pilin_GFxxxE"/>
    <property type="match status" value="1"/>
</dbReference>
<reference evidence="3" key="1">
    <citation type="submission" date="2016-10" db="EMBL/GenBank/DDBJ databases">
        <authorList>
            <person name="Varghese N."/>
            <person name="Submissions S."/>
        </authorList>
    </citation>
    <scope>NUCLEOTIDE SEQUENCE [LARGE SCALE GENOMIC DNA]</scope>
    <source>
        <strain evidence="3">JCM 21621</strain>
    </source>
</reference>
<keyword evidence="1" id="KW-0812">Transmembrane</keyword>
<dbReference type="Proteomes" id="UP000242957">
    <property type="component" value="Unassembled WGS sequence"/>
</dbReference>
<evidence type="ECO:0000256" key="1">
    <source>
        <dbReference type="SAM" id="Phobius"/>
    </source>
</evidence>
<dbReference type="OrthoDB" id="5296662at2"/>
<name>A0A1H0MJS7_9PSED</name>
<keyword evidence="1" id="KW-0472">Membrane</keyword>
<feature type="transmembrane region" description="Helical" evidence="1">
    <location>
        <begin position="21"/>
        <end position="42"/>
    </location>
</feature>